<evidence type="ECO:0008006" key="4">
    <source>
        <dbReference type="Google" id="ProtNLM"/>
    </source>
</evidence>
<proteinExistence type="predicted"/>
<comment type="caution">
    <text evidence="2">The sequence shown here is derived from an EMBL/GenBank/DDBJ whole genome shotgun (WGS) entry which is preliminary data.</text>
</comment>
<evidence type="ECO:0000313" key="3">
    <source>
        <dbReference type="Proteomes" id="UP000029643"/>
    </source>
</evidence>
<dbReference type="Proteomes" id="UP000029643">
    <property type="component" value="Unassembled WGS sequence"/>
</dbReference>
<dbReference type="PROSITE" id="PS51257">
    <property type="entry name" value="PROKAR_LIPOPROTEIN"/>
    <property type="match status" value="1"/>
</dbReference>
<organism evidence="2 3">
    <name type="scientific">Algibacter lectus</name>
    <dbReference type="NCBI Taxonomy" id="221126"/>
    <lineage>
        <taxon>Bacteria</taxon>
        <taxon>Pseudomonadati</taxon>
        <taxon>Bacteroidota</taxon>
        <taxon>Flavobacteriia</taxon>
        <taxon>Flavobacteriales</taxon>
        <taxon>Flavobacteriaceae</taxon>
        <taxon>Algibacter</taxon>
    </lineage>
</organism>
<dbReference type="AlphaFoldDB" id="A0A090X0P1"/>
<evidence type="ECO:0000313" key="2">
    <source>
        <dbReference type="EMBL" id="GAL82148.1"/>
    </source>
</evidence>
<sequence>MNKPIYYVLGIILLLSFSCKSARTITGGADNLSLSTKAVIKENSKQSPDFKTLQAKLRINFNKNGKSQTNSVSFRAKKDEVLWMNAPFSVIRALITPEKVGFYNKLDNTYFEGDFSYLSKLLGTELDFQKVQNLLLGDAIFDLKNGSYTASVNDDTYILQPKKQQLLFEIFFLIDPSLFKVKSQQISQPKELRHLQIDYLSHQEVEKQILPENIKVIAVEGNEETIINLEFKSVTLNEDLRFPFKIPSGFKKIELE</sequence>
<dbReference type="Pfam" id="PF14125">
    <property type="entry name" value="DUF4292"/>
    <property type="match status" value="1"/>
</dbReference>
<accession>A0A090X0P1</accession>
<protein>
    <recommendedName>
        <fullName evidence="4">Deoxyuridine 5'-triphosphate nucleotidohydrolase</fullName>
    </recommendedName>
</protein>
<gene>
    <name evidence="2" type="ORF">JCM19274_46</name>
</gene>
<dbReference type="EMBL" id="BBNU01000022">
    <property type="protein sequence ID" value="GAL82148.1"/>
    <property type="molecule type" value="Genomic_DNA"/>
</dbReference>
<dbReference type="RefSeq" id="WP_042500714.1">
    <property type="nucleotide sequence ID" value="NZ_BBNU01000022.1"/>
</dbReference>
<dbReference type="Gene3D" id="2.50.20.10">
    <property type="entry name" value="Lipoprotein localisation LolA/LolB/LppX"/>
    <property type="match status" value="1"/>
</dbReference>
<name>A0A090X0P1_9FLAO</name>
<evidence type="ECO:0000256" key="1">
    <source>
        <dbReference type="SAM" id="SignalP"/>
    </source>
</evidence>
<feature type="chain" id="PRO_5001868750" description="Deoxyuridine 5'-triphosphate nucleotidohydrolase" evidence="1">
    <location>
        <begin position="23"/>
        <end position="256"/>
    </location>
</feature>
<reference evidence="2 3" key="1">
    <citation type="journal article" date="2014" name="Genome Announc.">
        <title>Draft Genome Sequences of Marine Flavobacterium Algibacter lectus Strains SS8 and NR4.</title>
        <authorList>
            <person name="Takatani N."/>
            <person name="Nakanishi M."/>
            <person name="Meirelles P."/>
            <person name="Mino S."/>
            <person name="Suda W."/>
            <person name="Oshima K."/>
            <person name="Hattori M."/>
            <person name="Ohkuma M."/>
            <person name="Hosokawa M."/>
            <person name="Miyashita K."/>
            <person name="Thompson F.L."/>
            <person name="Niwa A."/>
            <person name="Sawabe T."/>
            <person name="Sawabe T."/>
        </authorList>
    </citation>
    <scope>NUCLEOTIDE SEQUENCE [LARGE SCALE GENOMIC DNA]</scope>
    <source>
        <strain evidence="3">JCM19274</strain>
    </source>
</reference>
<dbReference type="STRING" id="221126.SAMN04489722_10324"/>
<feature type="signal peptide" evidence="1">
    <location>
        <begin position="1"/>
        <end position="22"/>
    </location>
</feature>
<keyword evidence="1" id="KW-0732">Signal</keyword>
<dbReference type="InterPro" id="IPR025634">
    <property type="entry name" value="DUF4292"/>
</dbReference>